<dbReference type="InterPro" id="IPR046341">
    <property type="entry name" value="SET_dom_sf"/>
</dbReference>
<dbReference type="SMART" id="SM00317">
    <property type="entry name" value="SET"/>
    <property type="match status" value="1"/>
</dbReference>
<proteinExistence type="predicted"/>
<comment type="caution">
    <text evidence="3">The sequence shown here is derived from an EMBL/GenBank/DDBJ whole genome shotgun (WGS) entry which is preliminary data.</text>
</comment>
<feature type="chain" id="PRO_5042951470" evidence="1">
    <location>
        <begin position="23"/>
        <end position="427"/>
    </location>
</feature>
<dbReference type="PANTHER" id="PTHR47332">
    <property type="entry name" value="SET DOMAIN-CONTAINING PROTEIN 5"/>
    <property type="match status" value="1"/>
</dbReference>
<feature type="signal peptide" evidence="1">
    <location>
        <begin position="1"/>
        <end position="22"/>
    </location>
</feature>
<dbReference type="RefSeq" id="XP_064675400.1">
    <property type="nucleotide sequence ID" value="XM_064817253.1"/>
</dbReference>
<dbReference type="Gene3D" id="2.170.270.10">
    <property type="entry name" value="SET domain"/>
    <property type="match status" value="1"/>
</dbReference>
<dbReference type="AlphaFoldDB" id="A0AAN6YXK6"/>
<organism evidence="3 4">
    <name type="scientific">Canariomyces notabilis</name>
    <dbReference type="NCBI Taxonomy" id="2074819"/>
    <lineage>
        <taxon>Eukaryota</taxon>
        <taxon>Fungi</taxon>
        <taxon>Dikarya</taxon>
        <taxon>Ascomycota</taxon>
        <taxon>Pezizomycotina</taxon>
        <taxon>Sordariomycetes</taxon>
        <taxon>Sordariomycetidae</taxon>
        <taxon>Sordariales</taxon>
        <taxon>Chaetomiaceae</taxon>
        <taxon>Canariomyces</taxon>
    </lineage>
</organism>
<name>A0AAN6YXK6_9PEZI</name>
<dbReference type="Proteomes" id="UP001302812">
    <property type="component" value="Unassembled WGS sequence"/>
</dbReference>
<dbReference type="SUPFAM" id="SSF82199">
    <property type="entry name" value="SET domain"/>
    <property type="match status" value="1"/>
</dbReference>
<dbReference type="CDD" id="cd20071">
    <property type="entry name" value="SET_SMYD"/>
    <property type="match status" value="1"/>
</dbReference>
<protein>
    <submittedName>
        <fullName evidence="3">SET domain-containing protein</fullName>
    </submittedName>
</protein>
<dbReference type="GeneID" id="89941378"/>
<gene>
    <name evidence="3" type="ORF">N656DRAFT_794254</name>
</gene>
<keyword evidence="1" id="KW-0732">Signal</keyword>
<evidence type="ECO:0000256" key="1">
    <source>
        <dbReference type="SAM" id="SignalP"/>
    </source>
</evidence>
<dbReference type="EMBL" id="MU853332">
    <property type="protein sequence ID" value="KAK4117830.1"/>
    <property type="molecule type" value="Genomic_DNA"/>
</dbReference>
<keyword evidence="4" id="KW-1185">Reference proteome</keyword>
<dbReference type="PROSITE" id="PS50280">
    <property type="entry name" value="SET"/>
    <property type="match status" value="1"/>
</dbReference>
<evidence type="ECO:0000313" key="4">
    <source>
        <dbReference type="Proteomes" id="UP001302812"/>
    </source>
</evidence>
<dbReference type="InterPro" id="IPR053185">
    <property type="entry name" value="SET_domain_protein"/>
</dbReference>
<sequence length="427" mass="47241">MPGLVIFSFIILLAPQILPAWAQSHVQRGPVSSQCSNNFAGPLTPTPNHSTCPPLVDDETVLLTGSWHPWSIPPTCTKPKTKGRSKLCSFTTSNHWAGGGVSIITTPEVAAGVASQLHDHNIPWLEKERGSPFKTDSTAAPFEVRELSEKGLGVVATKFIRKNQVLMLGLPIMLQISNSGPWGVYDVLKLLHRAGNQLPQKEQGEMLRLARKGKGYIIDDIMKTNSFDVTVAGVSHSGLYPEIARINHACKPNCFTRYSPNTLVMEVVAYKDIQPGEELSLSYTPLNVLSTDRRDMLKFWGFNCTCALCNDPDAIKTSDRQRTRIQDILNELDDPKNHTPGKVRAATAEVEDLVAKEGMTGQIGDLYSIIANVYLTMGEMELARSYGKLAITFLRQYAGFDSLRTQGAMEFMVRLEKLGPEAWQRTR</sequence>
<evidence type="ECO:0000313" key="3">
    <source>
        <dbReference type="EMBL" id="KAK4117830.1"/>
    </source>
</evidence>
<dbReference type="PANTHER" id="PTHR47332:SF6">
    <property type="entry name" value="SET DOMAIN-CONTAINING PROTEIN"/>
    <property type="match status" value="1"/>
</dbReference>
<reference evidence="3" key="2">
    <citation type="submission" date="2023-05" db="EMBL/GenBank/DDBJ databases">
        <authorList>
            <consortium name="Lawrence Berkeley National Laboratory"/>
            <person name="Steindorff A."/>
            <person name="Hensen N."/>
            <person name="Bonometti L."/>
            <person name="Westerberg I."/>
            <person name="Brannstrom I.O."/>
            <person name="Guillou S."/>
            <person name="Cros-Aarteil S."/>
            <person name="Calhoun S."/>
            <person name="Haridas S."/>
            <person name="Kuo A."/>
            <person name="Mondo S."/>
            <person name="Pangilinan J."/>
            <person name="Riley R."/>
            <person name="Labutti K."/>
            <person name="Andreopoulos B."/>
            <person name="Lipzen A."/>
            <person name="Chen C."/>
            <person name="Yanf M."/>
            <person name="Daum C."/>
            <person name="Ng V."/>
            <person name="Clum A."/>
            <person name="Ohm R."/>
            <person name="Martin F."/>
            <person name="Silar P."/>
            <person name="Natvig D."/>
            <person name="Lalanne C."/>
            <person name="Gautier V."/>
            <person name="Ament-Velasquez S.L."/>
            <person name="Kruys A."/>
            <person name="Hutchinson M.I."/>
            <person name="Powell A.J."/>
            <person name="Barry K."/>
            <person name="Miller A.N."/>
            <person name="Grigoriev I.V."/>
            <person name="Debuchy R."/>
            <person name="Gladieux P."/>
            <person name="Thoren M.H."/>
            <person name="Johannesson H."/>
        </authorList>
    </citation>
    <scope>NUCLEOTIDE SEQUENCE</scope>
    <source>
        <strain evidence="3">CBS 508.74</strain>
    </source>
</reference>
<reference evidence="3" key="1">
    <citation type="journal article" date="2023" name="Mol. Phylogenet. Evol.">
        <title>Genome-scale phylogeny and comparative genomics of the fungal order Sordariales.</title>
        <authorList>
            <person name="Hensen N."/>
            <person name="Bonometti L."/>
            <person name="Westerberg I."/>
            <person name="Brannstrom I.O."/>
            <person name="Guillou S."/>
            <person name="Cros-Aarteil S."/>
            <person name="Calhoun S."/>
            <person name="Haridas S."/>
            <person name="Kuo A."/>
            <person name="Mondo S."/>
            <person name="Pangilinan J."/>
            <person name="Riley R."/>
            <person name="LaButti K."/>
            <person name="Andreopoulos B."/>
            <person name="Lipzen A."/>
            <person name="Chen C."/>
            <person name="Yan M."/>
            <person name="Daum C."/>
            <person name="Ng V."/>
            <person name="Clum A."/>
            <person name="Steindorff A."/>
            <person name="Ohm R.A."/>
            <person name="Martin F."/>
            <person name="Silar P."/>
            <person name="Natvig D.O."/>
            <person name="Lalanne C."/>
            <person name="Gautier V."/>
            <person name="Ament-Velasquez S.L."/>
            <person name="Kruys A."/>
            <person name="Hutchinson M.I."/>
            <person name="Powell A.J."/>
            <person name="Barry K."/>
            <person name="Miller A.N."/>
            <person name="Grigoriev I.V."/>
            <person name="Debuchy R."/>
            <person name="Gladieux P."/>
            <person name="Hiltunen Thoren M."/>
            <person name="Johannesson H."/>
        </authorList>
    </citation>
    <scope>NUCLEOTIDE SEQUENCE</scope>
    <source>
        <strain evidence="3">CBS 508.74</strain>
    </source>
</reference>
<dbReference type="InterPro" id="IPR001214">
    <property type="entry name" value="SET_dom"/>
</dbReference>
<dbReference type="Pfam" id="PF00856">
    <property type="entry name" value="SET"/>
    <property type="match status" value="1"/>
</dbReference>
<accession>A0AAN6YXK6</accession>
<evidence type="ECO:0000259" key="2">
    <source>
        <dbReference type="PROSITE" id="PS50280"/>
    </source>
</evidence>
<feature type="domain" description="SET" evidence="2">
    <location>
        <begin position="140"/>
        <end position="284"/>
    </location>
</feature>